<accession>A0A810QCU3</accession>
<name>A0A810QCU3_9FIRM</name>
<evidence type="ECO:0000256" key="1">
    <source>
        <dbReference type="SAM" id="Phobius"/>
    </source>
</evidence>
<feature type="transmembrane region" description="Helical" evidence="1">
    <location>
        <begin position="6"/>
        <end position="25"/>
    </location>
</feature>
<organism evidence="2 3">
    <name type="scientific">Pusillibacter faecalis</name>
    <dbReference type="NCBI Taxonomy" id="2714358"/>
    <lineage>
        <taxon>Bacteria</taxon>
        <taxon>Bacillati</taxon>
        <taxon>Bacillota</taxon>
        <taxon>Clostridia</taxon>
        <taxon>Eubacteriales</taxon>
        <taxon>Oscillospiraceae</taxon>
        <taxon>Pusillibacter</taxon>
    </lineage>
</organism>
<keyword evidence="1" id="KW-1133">Transmembrane helix</keyword>
<protein>
    <recommendedName>
        <fullName evidence="4">Lipoprotein</fullName>
    </recommendedName>
</protein>
<sequence>MKKLIVHVMIAVTILFGCYNLIWYFGAYKPYDELQDNFPEIEESGVKIYADKDDFQYSVSVPDYLLWNGNLAITEQDIQYALIIWMKPFRSGFSQGVLFNGYNNLNVQIMLKNSSTAESEEDQPIVDENDTVISMLFNKANQVWMLGLE</sequence>
<dbReference type="KEGG" id="pfaa:MM59RIKEN_13760"/>
<dbReference type="RefSeq" id="WP_187029926.1">
    <property type="nucleotide sequence ID" value="NZ_AP023420.1"/>
</dbReference>
<keyword evidence="1" id="KW-0812">Transmembrane</keyword>
<proteinExistence type="predicted"/>
<evidence type="ECO:0000313" key="2">
    <source>
        <dbReference type="EMBL" id="BCK84057.1"/>
    </source>
</evidence>
<keyword evidence="3" id="KW-1185">Reference proteome</keyword>
<evidence type="ECO:0000313" key="3">
    <source>
        <dbReference type="Proteomes" id="UP000679848"/>
    </source>
</evidence>
<dbReference type="Proteomes" id="UP000679848">
    <property type="component" value="Chromosome"/>
</dbReference>
<keyword evidence="1" id="KW-0472">Membrane</keyword>
<dbReference type="AlphaFoldDB" id="A0A810QCU3"/>
<dbReference type="PROSITE" id="PS51257">
    <property type="entry name" value="PROKAR_LIPOPROTEIN"/>
    <property type="match status" value="1"/>
</dbReference>
<dbReference type="EMBL" id="AP023420">
    <property type="protein sequence ID" value="BCK84057.1"/>
    <property type="molecule type" value="Genomic_DNA"/>
</dbReference>
<gene>
    <name evidence="2" type="ORF">MM59RIKEN_13760</name>
</gene>
<evidence type="ECO:0008006" key="4">
    <source>
        <dbReference type="Google" id="ProtNLM"/>
    </source>
</evidence>
<reference evidence="2" key="1">
    <citation type="submission" date="2020-09" db="EMBL/GenBank/DDBJ databases">
        <title>New species isolated from human feces.</title>
        <authorList>
            <person name="Kitahara M."/>
            <person name="Shigeno Y."/>
            <person name="Shime M."/>
            <person name="Matsumoto Y."/>
            <person name="Nakamura S."/>
            <person name="Motooka D."/>
            <person name="Fukuoka S."/>
            <person name="Nishikawa H."/>
            <person name="Benno Y."/>
        </authorList>
    </citation>
    <scope>NUCLEOTIDE SEQUENCE</scope>
    <source>
        <strain evidence="2">MM59</strain>
    </source>
</reference>